<feature type="binding site" evidence="9">
    <location>
        <position position="432"/>
    </location>
    <ligand>
        <name>[4Fe-4S] cluster</name>
        <dbReference type="ChEBI" id="CHEBI:49883"/>
        <label>1</label>
    </ligand>
</feature>
<dbReference type="Proteomes" id="UP001107558">
    <property type="component" value="Chromosome 3"/>
</dbReference>
<comment type="function">
    <text evidence="9">Catalyzes the radical-mediated insertion of two sulfur atoms into the C-6 and C-8 positions of the octanoyl moiety bound to the lipoyl domains of lipoate-dependent enzymes, thereby converting the octanoylated domains into lipoylated derivatives.</text>
</comment>
<dbReference type="GO" id="GO:0051539">
    <property type="term" value="F:4 iron, 4 sulfur cluster binding"/>
    <property type="evidence" value="ECO:0007669"/>
    <property type="project" value="UniProtKB-UniRule"/>
</dbReference>
<evidence type="ECO:0000256" key="3">
    <source>
        <dbReference type="ARBA" id="ARBA00022679"/>
    </source>
</evidence>
<keyword evidence="2 9" id="KW-0004">4Fe-4S</keyword>
<dbReference type="GO" id="GO:0009249">
    <property type="term" value="P:protein lipoylation"/>
    <property type="evidence" value="ECO:0007669"/>
    <property type="project" value="UniProtKB-UniRule"/>
</dbReference>
<comment type="subcellular location">
    <subcellularLocation>
        <location evidence="1 9">Mitochondrion</location>
    </subcellularLocation>
</comment>
<comment type="cofactor">
    <cofactor evidence="9">
        <name>[4Fe-4S] cluster</name>
        <dbReference type="ChEBI" id="CHEBI:49883"/>
    </cofactor>
    <text evidence="9">Binds 2 [4Fe-4S] clusters per subunit. One cluster is coordinated with 3 cysteines and an exchangeable S-adenosyl-L-methionine.</text>
</comment>
<feature type="binding site" evidence="9">
    <location>
        <position position="224"/>
    </location>
    <ligand>
        <name>[4Fe-4S] cluster</name>
        <dbReference type="ChEBI" id="CHEBI:49883"/>
        <label>2</label>
        <note>4Fe-4S-S-AdoMet</note>
    </ligand>
</feature>
<dbReference type="InterPro" id="IPR007197">
    <property type="entry name" value="rSAM"/>
</dbReference>
<dbReference type="InterPro" id="IPR003698">
    <property type="entry name" value="Lipoyl_synth"/>
</dbReference>
<dbReference type="InterPro" id="IPR058240">
    <property type="entry name" value="rSAM_sf"/>
</dbReference>
<comment type="caution">
    <text evidence="11">The sequence shown here is derived from an EMBL/GenBank/DDBJ whole genome shotgun (WGS) entry which is preliminary data.</text>
</comment>
<keyword evidence="12" id="KW-1185">Reference proteome</keyword>
<dbReference type="NCBIfam" id="NF009544">
    <property type="entry name" value="PRK12928.1"/>
    <property type="match status" value="1"/>
</dbReference>
<dbReference type="SFLD" id="SFLDG01058">
    <property type="entry name" value="lipoyl_synthase_like"/>
    <property type="match status" value="1"/>
</dbReference>
<dbReference type="EC" id="2.8.1.8" evidence="9"/>
<dbReference type="InterPro" id="IPR013785">
    <property type="entry name" value="Aldolase_TIM"/>
</dbReference>
<keyword evidence="3 9" id="KW-0808">Transferase</keyword>
<evidence type="ECO:0000256" key="7">
    <source>
        <dbReference type="ARBA" id="ARBA00023014"/>
    </source>
</evidence>
<dbReference type="Pfam" id="PF04055">
    <property type="entry name" value="Radical_SAM"/>
    <property type="match status" value="1"/>
</dbReference>
<dbReference type="GO" id="GO:0016992">
    <property type="term" value="F:lipoate synthase activity"/>
    <property type="evidence" value="ECO:0007669"/>
    <property type="project" value="UniProtKB-UniRule"/>
</dbReference>
<evidence type="ECO:0000256" key="9">
    <source>
        <dbReference type="HAMAP-Rule" id="MF_03123"/>
    </source>
</evidence>
<evidence type="ECO:0000256" key="2">
    <source>
        <dbReference type="ARBA" id="ARBA00022485"/>
    </source>
</evidence>
<dbReference type="InterPro" id="IPR031691">
    <property type="entry name" value="LIAS_N"/>
</dbReference>
<evidence type="ECO:0000256" key="1">
    <source>
        <dbReference type="ARBA" id="ARBA00004173"/>
    </source>
</evidence>
<feature type="binding site" evidence="9">
    <location>
        <position position="191"/>
    </location>
    <ligand>
        <name>[4Fe-4S] cluster</name>
        <dbReference type="ChEBI" id="CHEBI:49883"/>
        <label>1</label>
    </ligand>
</feature>
<dbReference type="EMBL" id="JADBJN010000003">
    <property type="protein sequence ID" value="KAG5674125.1"/>
    <property type="molecule type" value="Genomic_DNA"/>
</dbReference>
<proteinExistence type="inferred from homology"/>
<dbReference type="SFLD" id="SFLDS00029">
    <property type="entry name" value="Radical_SAM"/>
    <property type="match status" value="1"/>
</dbReference>
<gene>
    <name evidence="11" type="ORF">PVAND_004110</name>
</gene>
<dbReference type="Pfam" id="PF16881">
    <property type="entry name" value="LIAS_N"/>
    <property type="match status" value="1"/>
</dbReference>
<evidence type="ECO:0000256" key="6">
    <source>
        <dbReference type="ARBA" id="ARBA00023004"/>
    </source>
</evidence>
<dbReference type="SMART" id="SM00729">
    <property type="entry name" value="Elp3"/>
    <property type="match status" value="1"/>
</dbReference>
<comment type="similarity">
    <text evidence="9">Belongs to the radical SAM superfamily. Lipoyl synthase family.</text>
</comment>
<keyword evidence="9" id="KW-0496">Mitochondrion</keyword>
<accession>A0A9J6BX74</accession>
<feature type="binding site" evidence="9">
    <location>
        <position position="217"/>
    </location>
    <ligand>
        <name>[4Fe-4S] cluster</name>
        <dbReference type="ChEBI" id="CHEBI:49883"/>
        <label>2</label>
        <note>4Fe-4S-S-AdoMet</note>
    </ligand>
</feature>
<dbReference type="SUPFAM" id="SSF102114">
    <property type="entry name" value="Radical SAM enzymes"/>
    <property type="match status" value="1"/>
</dbReference>
<evidence type="ECO:0000256" key="8">
    <source>
        <dbReference type="ARBA" id="ARBA00047326"/>
    </source>
</evidence>
<dbReference type="CDD" id="cd01335">
    <property type="entry name" value="Radical_SAM"/>
    <property type="match status" value="1"/>
</dbReference>
<dbReference type="HAMAP" id="MF_00206">
    <property type="entry name" value="Lipoyl_synth"/>
    <property type="match status" value="1"/>
</dbReference>
<dbReference type="FunFam" id="3.20.20.70:FF:000036">
    <property type="entry name" value="Lipoyl synthase, mitochondrial"/>
    <property type="match status" value="1"/>
</dbReference>
<dbReference type="OrthoDB" id="3231at2759"/>
<keyword evidence="5 9" id="KW-0479">Metal-binding</keyword>
<evidence type="ECO:0000256" key="4">
    <source>
        <dbReference type="ARBA" id="ARBA00022691"/>
    </source>
</evidence>
<evidence type="ECO:0000259" key="10">
    <source>
        <dbReference type="PROSITE" id="PS51918"/>
    </source>
</evidence>
<dbReference type="PROSITE" id="PS51918">
    <property type="entry name" value="RADICAL_SAM"/>
    <property type="match status" value="1"/>
</dbReference>
<protein>
    <recommendedName>
        <fullName evidence="9">Lipoyl synthase, mitochondrial</fullName>
        <ecNumber evidence="9">2.8.1.8</ecNumber>
    </recommendedName>
    <alternativeName>
        <fullName evidence="9">Lipoate synthase</fullName>
        <shortName evidence="9">LS</shortName>
        <shortName evidence="9">Lip-syn</shortName>
    </alternativeName>
    <alternativeName>
        <fullName evidence="9">Lipoic acid synthase</fullName>
    </alternativeName>
</protein>
<dbReference type="AlphaFoldDB" id="A0A9J6BX74"/>
<comment type="pathway">
    <text evidence="9">Protein modification; protein lipoylation via endogenous pathway; protein N(6)-(lipoyl)lysine from octanoyl-[acyl-carrier-protein]: step 2/2.</text>
</comment>
<keyword evidence="7 9" id="KW-0411">Iron-sulfur</keyword>
<feature type="domain" description="Radical SAM core" evidence="10">
    <location>
        <begin position="202"/>
        <end position="421"/>
    </location>
</feature>
<evidence type="ECO:0000256" key="5">
    <source>
        <dbReference type="ARBA" id="ARBA00022723"/>
    </source>
</evidence>
<organism evidence="11 12">
    <name type="scientific">Polypedilum vanderplanki</name>
    <name type="common">Sleeping chironomid midge</name>
    <dbReference type="NCBI Taxonomy" id="319348"/>
    <lineage>
        <taxon>Eukaryota</taxon>
        <taxon>Metazoa</taxon>
        <taxon>Ecdysozoa</taxon>
        <taxon>Arthropoda</taxon>
        <taxon>Hexapoda</taxon>
        <taxon>Insecta</taxon>
        <taxon>Pterygota</taxon>
        <taxon>Neoptera</taxon>
        <taxon>Endopterygota</taxon>
        <taxon>Diptera</taxon>
        <taxon>Nematocera</taxon>
        <taxon>Chironomoidea</taxon>
        <taxon>Chironomidae</taxon>
        <taxon>Chironominae</taxon>
        <taxon>Polypedilum</taxon>
        <taxon>Polypedilum</taxon>
    </lineage>
</organism>
<dbReference type="GO" id="GO:0046872">
    <property type="term" value="F:metal ion binding"/>
    <property type="evidence" value="ECO:0007669"/>
    <property type="project" value="UniProtKB-KW"/>
</dbReference>
<dbReference type="PANTHER" id="PTHR10949">
    <property type="entry name" value="LIPOYL SYNTHASE"/>
    <property type="match status" value="1"/>
</dbReference>
<dbReference type="PANTHER" id="PTHR10949:SF0">
    <property type="entry name" value="LIPOYL SYNTHASE, MITOCHONDRIAL"/>
    <property type="match status" value="1"/>
</dbReference>
<feature type="binding site" evidence="9">
    <location>
        <position position="197"/>
    </location>
    <ligand>
        <name>[4Fe-4S] cluster</name>
        <dbReference type="ChEBI" id="CHEBI:49883"/>
        <label>1</label>
    </ligand>
</feature>
<reference evidence="11" key="1">
    <citation type="submission" date="2021-03" db="EMBL/GenBank/DDBJ databases">
        <title>Chromosome level genome of the anhydrobiotic midge Polypedilum vanderplanki.</title>
        <authorList>
            <person name="Yoshida Y."/>
            <person name="Kikawada T."/>
            <person name="Gusev O."/>
        </authorList>
    </citation>
    <scope>NUCLEOTIDE SEQUENCE</scope>
    <source>
        <strain evidence="11">NIAS01</strain>
        <tissue evidence="11">Whole body or cell culture</tissue>
    </source>
</reference>
<dbReference type="NCBIfam" id="TIGR00510">
    <property type="entry name" value="lipA"/>
    <property type="match status" value="1"/>
</dbReference>
<comment type="catalytic activity">
    <reaction evidence="8 9">
        <text>[[Fe-S] cluster scaffold protein carrying a second [4Fe-4S](2+) cluster] + N(6)-octanoyl-L-lysyl-[protein] + 2 oxidized [2Fe-2S]-[ferredoxin] + 2 S-adenosyl-L-methionine + 4 H(+) = [[Fe-S] cluster scaffold protein] + N(6)-[(R)-dihydrolipoyl]-L-lysyl-[protein] + 4 Fe(3+) + 2 hydrogen sulfide + 2 5'-deoxyadenosine + 2 L-methionine + 2 reduced [2Fe-2S]-[ferredoxin]</text>
        <dbReference type="Rhea" id="RHEA:16585"/>
        <dbReference type="Rhea" id="RHEA-COMP:9928"/>
        <dbReference type="Rhea" id="RHEA-COMP:10000"/>
        <dbReference type="Rhea" id="RHEA-COMP:10001"/>
        <dbReference type="Rhea" id="RHEA-COMP:10475"/>
        <dbReference type="Rhea" id="RHEA-COMP:14568"/>
        <dbReference type="Rhea" id="RHEA-COMP:14569"/>
        <dbReference type="ChEBI" id="CHEBI:15378"/>
        <dbReference type="ChEBI" id="CHEBI:17319"/>
        <dbReference type="ChEBI" id="CHEBI:29034"/>
        <dbReference type="ChEBI" id="CHEBI:29919"/>
        <dbReference type="ChEBI" id="CHEBI:33722"/>
        <dbReference type="ChEBI" id="CHEBI:33737"/>
        <dbReference type="ChEBI" id="CHEBI:33738"/>
        <dbReference type="ChEBI" id="CHEBI:57844"/>
        <dbReference type="ChEBI" id="CHEBI:59789"/>
        <dbReference type="ChEBI" id="CHEBI:78809"/>
        <dbReference type="ChEBI" id="CHEBI:83100"/>
        <dbReference type="EC" id="2.8.1.8"/>
    </reaction>
</comment>
<dbReference type="GO" id="GO:0005739">
    <property type="term" value="C:mitochondrion"/>
    <property type="evidence" value="ECO:0007669"/>
    <property type="project" value="UniProtKB-SubCell"/>
</dbReference>
<feature type="binding site" evidence="9">
    <location>
        <position position="221"/>
    </location>
    <ligand>
        <name>[4Fe-4S] cluster</name>
        <dbReference type="ChEBI" id="CHEBI:49883"/>
        <label>2</label>
        <note>4Fe-4S-S-AdoMet</note>
    </ligand>
</feature>
<keyword evidence="6 9" id="KW-0408">Iron</keyword>
<name>A0A9J6BX74_POLVA</name>
<dbReference type="InterPro" id="IPR006638">
    <property type="entry name" value="Elp3/MiaA/NifB-like_rSAM"/>
</dbReference>
<evidence type="ECO:0000313" key="11">
    <source>
        <dbReference type="EMBL" id="KAG5674125.1"/>
    </source>
</evidence>
<evidence type="ECO:0000313" key="12">
    <source>
        <dbReference type="Proteomes" id="UP001107558"/>
    </source>
</evidence>
<dbReference type="NCBIfam" id="NF004019">
    <property type="entry name" value="PRK05481.1"/>
    <property type="match status" value="1"/>
</dbReference>
<dbReference type="SFLD" id="SFLDF00271">
    <property type="entry name" value="lipoyl_synthase"/>
    <property type="match status" value="1"/>
</dbReference>
<keyword evidence="4 9" id="KW-0949">S-adenosyl-L-methionine</keyword>
<feature type="binding site" evidence="9">
    <location>
        <position position="186"/>
    </location>
    <ligand>
        <name>[4Fe-4S] cluster</name>
        <dbReference type="ChEBI" id="CHEBI:49883"/>
        <label>1</label>
    </ligand>
</feature>
<dbReference type="Gene3D" id="3.20.20.70">
    <property type="entry name" value="Aldolase class I"/>
    <property type="match status" value="1"/>
</dbReference>
<sequence>MSLCVIINCHNTKSGGYTLFKLPNEGEKSRSKWIQFIKICGVDTDNLKNEFIKAVHDNIIKKYHLLLFKNTVNYSLTNLQAQKMLRNSIKIKTPTNIQKFRYKHSSAALEKIREKLENGPNFQDFVQNPNHSREEMAKEFEGRLKKEKGEKERLRLPPWLKTQIPIGKNYDKIKNQLRELKLSTVCEEARCPNIGECWGGGKHGTQTATIMLMGDTCTRGCRFCSVKTARIPPQLDPKEPINTATAIASWGLDYIVLTSVDRDDLADGGSTHIAETIKEIKRQNPRIFVECLAPDFKGDRECIERIAKSGVDVYAHNIETVEKLTPYVRDRRAAYRQSLECLKTAKEINPELITKSSIMLGLGETDLEIEQTMKDLKEAKVDCLTLGQYMQPTKRHLSVIEYVTPEKFKLWEDKGNEMGFLYTASGPLVRSSYKAGEFFITSILKNRRNYSN</sequence>